<dbReference type="OrthoDB" id="3563473at2759"/>
<dbReference type="AlphaFoldDB" id="A0A4S8QJB0"/>
<keyword evidence="3" id="KW-0067">ATP-binding</keyword>
<accession>A0A4S8QJB0</accession>
<dbReference type="GO" id="GO:0008094">
    <property type="term" value="F:ATP-dependent activity, acting on DNA"/>
    <property type="evidence" value="ECO:0007669"/>
    <property type="project" value="TreeGrafter"/>
</dbReference>
<feature type="region of interest" description="Disordered" evidence="4">
    <location>
        <begin position="43"/>
        <end position="63"/>
    </location>
</feature>
<keyword evidence="2" id="KW-0378">Hydrolase</keyword>
<keyword evidence="7" id="KW-1185">Reference proteome</keyword>
<dbReference type="PANTHER" id="PTHR45626">
    <property type="entry name" value="TRANSCRIPTION TERMINATION FACTOR 2-RELATED"/>
    <property type="match status" value="1"/>
</dbReference>
<dbReference type="Pfam" id="PF00271">
    <property type="entry name" value="Helicase_C"/>
    <property type="match status" value="1"/>
</dbReference>
<proteinExistence type="predicted"/>
<evidence type="ECO:0000313" key="6">
    <source>
        <dbReference type="EMBL" id="THV44728.1"/>
    </source>
</evidence>
<dbReference type="InterPro" id="IPR038718">
    <property type="entry name" value="SNF2-like_sf"/>
</dbReference>
<name>A0A4S8QJB0_9HELO</name>
<dbReference type="InterPro" id="IPR014001">
    <property type="entry name" value="Helicase_ATP-bd"/>
</dbReference>
<dbReference type="InterPro" id="IPR027417">
    <property type="entry name" value="P-loop_NTPase"/>
</dbReference>
<dbReference type="Proteomes" id="UP000308671">
    <property type="component" value="Unassembled WGS sequence"/>
</dbReference>
<protein>
    <recommendedName>
        <fullName evidence="5">Helicase C-terminal domain-containing protein</fullName>
    </recommendedName>
</protein>
<evidence type="ECO:0000256" key="2">
    <source>
        <dbReference type="ARBA" id="ARBA00022801"/>
    </source>
</evidence>
<gene>
    <name evidence="6" type="ORF">BGAL_0588g00060</name>
</gene>
<sequence>MARNPPLVPQRIAYEDLSDADVNELMANFPRLTYEMDQVVIAPPDRPSRRTPKSRAKADEGPDDFAYYAPTVRDNLTATKIRVAQAKAQTSNPEGVKVVNVTEESKESMAGYLFFKDTAQLTRFMRGPLNEVAAEWLNSRRGGFDLECTKKDGNDPSTYRWSTARLFELIRSLTSENKQLIRANNLITHADLSIEDLSRDEPGYFSWLCTMDKVMVKFPEHFPELGGNDGMRSYENWYRCFLLLKCYWREVQRNSLRKDGKESKSERGLVSKQALIPRFLPEGLLVDDTEMDEETEYAMQQRYAHIRELAAANSDNDTSDTDSEVEYRYEEENENYEELIKFYKCLSSKGDISKKIDQTQGRKPLTVSQYKAYTNDTFHRVNRYTVKVSQAKNVTDNEFLHNSAQEAEKIDSLEGLSKAEITDDSEVDRQIFFDLNNKMSSASATPPSFIDACGMNAVDPTTLKVNGAPDLVPYPHQIIDVAWLGKMERCAIRAAILAGECGSGKTITILMHILFEAEKAEREGRDDHRITVIFAPSSVVDVWYSDWQKYFSKSLICRMFYGRLESTDPQREKCLIPGTTAADFDKFLKDRRSDDPKTSRTFVITSYATWALRCLEREMVTPDADDPIHGFDIMDDTKIGQFRLAIKNKKKICRVVCDEAHLIKNPLTFAADSILRIKADFFIGVTATPMINRITDMRGYLCQIAKGKSLGLNLPNDLDSLLSIYHADFDPEVNLPINSLGETSESIVPANNKTKISEMVHTAIKEKFPIHILCPEAYRMIGNKSKWSTDASRNVLRPILDIIQLRRILSKPFETIGGKFVRPGEDIPHYTVTTVELVLPTRLQQVYDSITKEWRRKLILGEEDVGSSYTKVKQPNEVVEGSLNNEAYRGLMVATFDLQLGRYLKKKRKGVPIASSEEVQQWSNMDDDHGLSVKFRKCRPRGAHYIPPPSNRVAAADVHMAESVKMQAMVAQLATWKAGGHRALVYFNWPVTQLAAEGVLVLLGFKVLTLCSHHSPEERRRIIALFRDPAYECDALLVGYKIGSYGLNFHGACSKLLIMEYPLSVDTLLQVFGRLHRLGQKEIQEIIIFAVRGTFDDEIRGKISEKYITKLVAEAQLKCADDAGLVKEAKELLRMLLGEKGEPIPERKNKGKKAGGEKKANTNAKGKGKAKA</sequence>
<dbReference type="GO" id="GO:0005634">
    <property type="term" value="C:nucleus"/>
    <property type="evidence" value="ECO:0007669"/>
    <property type="project" value="TreeGrafter"/>
</dbReference>
<evidence type="ECO:0000259" key="5">
    <source>
        <dbReference type="PROSITE" id="PS51194"/>
    </source>
</evidence>
<keyword evidence="1" id="KW-0547">Nucleotide-binding</keyword>
<comment type="caution">
    <text evidence="6">The sequence shown here is derived from an EMBL/GenBank/DDBJ whole genome shotgun (WGS) entry which is preliminary data.</text>
</comment>
<evidence type="ECO:0000256" key="1">
    <source>
        <dbReference type="ARBA" id="ARBA00022741"/>
    </source>
</evidence>
<dbReference type="GO" id="GO:0005524">
    <property type="term" value="F:ATP binding"/>
    <property type="evidence" value="ECO:0007669"/>
    <property type="project" value="UniProtKB-KW"/>
</dbReference>
<feature type="region of interest" description="Disordered" evidence="4">
    <location>
        <begin position="1140"/>
        <end position="1172"/>
    </location>
</feature>
<dbReference type="CDD" id="cd18793">
    <property type="entry name" value="SF2_C_SNF"/>
    <property type="match status" value="1"/>
</dbReference>
<evidence type="ECO:0000313" key="7">
    <source>
        <dbReference type="Proteomes" id="UP000308671"/>
    </source>
</evidence>
<dbReference type="SMART" id="SM00490">
    <property type="entry name" value="HELICc"/>
    <property type="match status" value="1"/>
</dbReference>
<feature type="domain" description="Helicase C-terminal" evidence="5">
    <location>
        <begin position="969"/>
        <end position="1133"/>
    </location>
</feature>
<dbReference type="GO" id="GO:0016787">
    <property type="term" value="F:hydrolase activity"/>
    <property type="evidence" value="ECO:0007669"/>
    <property type="project" value="UniProtKB-KW"/>
</dbReference>
<dbReference type="Pfam" id="PF00176">
    <property type="entry name" value="SNF2-rel_dom"/>
    <property type="match status" value="1"/>
</dbReference>
<dbReference type="InterPro" id="IPR050628">
    <property type="entry name" value="SNF2_RAD54_helicase_TF"/>
</dbReference>
<dbReference type="InterPro" id="IPR000330">
    <property type="entry name" value="SNF2_N"/>
</dbReference>
<dbReference type="EMBL" id="PQXL01000587">
    <property type="protein sequence ID" value="THV44728.1"/>
    <property type="molecule type" value="Genomic_DNA"/>
</dbReference>
<dbReference type="InterPro" id="IPR049730">
    <property type="entry name" value="SNF2/RAD54-like_C"/>
</dbReference>
<dbReference type="Gene3D" id="3.40.50.300">
    <property type="entry name" value="P-loop containing nucleotide triphosphate hydrolases"/>
    <property type="match status" value="1"/>
</dbReference>
<dbReference type="Gene3D" id="3.40.50.10810">
    <property type="entry name" value="Tandem AAA-ATPase domain"/>
    <property type="match status" value="1"/>
</dbReference>
<reference evidence="6 7" key="1">
    <citation type="submission" date="2017-12" db="EMBL/GenBank/DDBJ databases">
        <title>Comparative genomics of Botrytis spp.</title>
        <authorList>
            <person name="Valero-Jimenez C.A."/>
            <person name="Tapia P."/>
            <person name="Veloso J."/>
            <person name="Silva-Moreno E."/>
            <person name="Staats M."/>
            <person name="Valdes J.H."/>
            <person name="Van Kan J.A.L."/>
        </authorList>
    </citation>
    <scope>NUCLEOTIDE SEQUENCE [LARGE SCALE GENOMIC DNA]</scope>
    <source>
        <strain evidence="6 7">MUCL435</strain>
    </source>
</reference>
<dbReference type="SUPFAM" id="SSF52540">
    <property type="entry name" value="P-loop containing nucleoside triphosphate hydrolases"/>
    <property type="match status" value="2"/>
</dbReference>
<organism evidence="6 7">
    <name type="scientific">Botrytis galanthina</name>
    <dbReference type="NCBI Taxonomy" id="278940"/>
    <lineage>
        <taxon>Eukaryota</taxon>
        <taxon>Fungi</taxon>
        <taxon>Dikarya</taxon>
        <taxon>Ascomycota</taxon>
        <taxon>Pezizomycotina</taxon>
        <taxon>Leotiomycetes</taxon>
        <taxon>Helotiales</taxon>
        <taxon>Sclerotiniaceae</taxon>
        <taxon>Botrytis</taxon>
    </lineage>
</organism>
<evidence type="ECO:0000256" key="3">
    <source>
        <dbReference type="ARBA" id="ARBA00022840"/>
    </source>
</evidence>
<dbReference type="SMART" id="SM00487">
    <property type="entry name" value="DEXDc"/>
    <property type="match status" value="1"/>
</dbReference>
<dbReference type="GO" id="GO:0006281">
    <property type="term" value="P:DNA repair"/>
    <property type="evidence" value="ECO:0007669"/>
    <property type="project" value="TreeGrafter"/>
</dbReference>
<feature type="compositionally biased region" description="Basic and acidic residues" evidence="4">
    <location>
        <begin position="1140"/>
        <end position="1160"/>
    </location>
</feature>
<evidence type="ECO:0000256" key="4">
    <source>
        <dbReference type="SAM" id="MobiDB-lite"/>
    </source>
</evidence>
<dbReference type="PROSITE" id="PS51194">
    <property type="entry name" value="HELICASE_CTER"/>
    <property type="match status" value="1"/>
</dbReference>
<dbReference type="InterPro" id="IPR001650">
    <property type="entry name" value="Helicase_C-like"/>
</dbReference>